<evidence type="ECO:0000313" key="1">
    <source>
        <dbReference type="Ensembl" id="ENSSDAP00000015659.1"/>
    </source>
</evidence>
<sequence length="154" mass="16892">MAQVAMSALPVEDEESSESRMVVTFLMSALESMCKELAKSKVEVACIAVYETDVFVVGTERGCTFVNARKDLQKDFARYCRCSRSPSCFPDLNMRGGQAVSYDLLSFTCCRVVSCCVVLCCVMSCCVVSCCSARDGPRAVLPRNHSPSPFICFI</sequence>
<proteinExistence type="predicted"/>
<reference evidence="1" key="2">
    <citation type="submission" date="2025-09" db="UniProtKB">
        <authorList>
            <consortium name="Ensembl"/>
        </authorList>
    </citation>
    <scope>IDENTIFICATION</scope>
</reference>
<dbReference type="AlphaFoldDB" id="A0A8C9PYH6"/>
<dbReference type="GO" id="GO:0005634">
    <property type="term" value="C:nucleus"/>
    <property type="evidence" value="ECO:0007669"/>
    <property type="project" value="TreeGrafter"/>
</dbReference>
<organism evidence="1 2">
    <name type="scientific">Spermophilus dauricus</name>
    <name type="common">Daurian ground squirrel</name>
    <dbReference type="NCBI Taxonomy" id="99837"/>
    <lineage>
        <taxon>Eukaryota</taxon>
        <taxon>Metazoa</taxon>
        <taxon>Chordata</taxon>
        <taxon>Craniata</taxon>
        <taxon>Vertebrata</taxon>
        <taxon>Euteleostomi</taxon>
        <taxon>Mammalia</taxon>
        <taxon>Eutheria</taxon>
        <taxon>Euarchontoglires</taxon>
        <taxon>Glires</taxon>
        <taxon>Rodentia</taxon>
        <taxon>Sciuromorpha</taxon>
        <taxon>Sciuridae</taxon>
        <taxon>Xerinae</taxon>
        <taxon>Marmotini</taxon>
        <taxon>Spermophilus</taxon>
    </lineage>
</organism>
<protein>
    <submittedName>
        <fullName evidence="1">Uncharacterized protein</fullName>
    </submittedName>
</protein>
<dbReference type="Ensembl" id="ENSSDAT00000017777.1">
    <property type="protein sequence ID" value="ENSSDAP00000015659.1"/>
    <property type="gene ID" value="ENSSDAG00000014132.1"/>
</dbReference>
<evidence type="ECO:0000313" key="2">
    <source>
        <dbReference type="Proteomes" id="UP000694422"/>
    </source>
</evidence>
<accession>A0A8C9PYH6</accession>
<reference evidence="1" key="1">
    <citation type="submission" date="2025-08" db="UniProtKB">
        <authorList>
            <consortium name="Ensembl"/>
        </authorList>
    </citation>
    <scope>IDENTIFICATION</scope>
</reference>
<name>A0A8C9PYH6_SPEDA</name>
<dbReference type="PANTHER" id="PTHR47831:SF1">
    <property type="entry name" value="GENERAL TRANSCRIPTION FACTOR II-I REPEAT DOMAIN-CONTAINING PROTEIN 2A-RELATED"/>
    <property type="match status" value="1"/>
</dbReference>
<keyword evidence="2" id="KW-1185">Reference proteome</keyword>
<dbReference type="Proteomes" id="UP000694422">
    <property type="component" value="Unplaced"/>
</dbReference>
<dbReference type="InterPro" id="IPR042224">
    <property type="entry name" value="GTF2IRD2"/>
</dbReference>
<dbReference type="PANTHER" id="PTHR47831">
    <property type="entry name" value="GENERAL TRANSCRIPTION FACTOR II-I REPEAT DOMAIN-CONTAINING PROTEIN 2"/>
    <property type="match status" value="1"/>
</dbReference>